<dbReference type="NCBIfam" id="TIGR00001">
    <property type="entry name" value="rpmI_bact"/>
    <property type="match status" value="1"/>
</dbReference>
<dbReference type="AlphaFoldDB" id="A0A1F4XLK2"/>
<evidence type="ECO:0000256" key="6">
    <source>
        <dbReference type="SAM" id="MobiDB-lite"/>
    </source>
</evidence>
<keyword evidence="3 4" id="KW-0687">Ribonucleoprotein</keyword>
<organism evidence="7 8">
    <name type="scientific">Candidatus Abawacabacteria bacterium RBG_16_42_10</name>
    <dbReference type="NCBI Taxonomy" id="1817814"/>
    <lineage>
        <taxon>Bacteria</taxon>
        <taxon>Candidatus Abawacaibacteriota</taxon>
    </lineage>
</organism>
<evidence type="ECO:0000256" key="4">
    <source>
        <dbReference type="HAMAP-Rule" id="MF_00514"/>
    </source>
</evidence>
<evidence type="ECO:0000256" key="5">
    <source>
        <dbReference type="RuleBase" id="RU000568"/>
    </source>
</evidence>
<comment type="similarity">
    <text evidence="1 4 5">Belongs to the bacterial ribosomal protein bL35 family.</text>
</comment>
<gene>
    <name evidence="4" type="primary">rpmI</name>
    <name evidence="7" type="ORF">A2V81_03520</name>
</gene>
<dbReference type="GO" id="GO:0006412">
    <property type="term" value="P:translation"/>
    <property type="evidence" value="ECO:0007669"/>
    <property type="project" value="UniProtKB-UniRule"/>
</dbReference>
<proteinExistence type="inferred from homology"/>
<evidence type="ECO:0000313" key="8">
    <source>
        <dbReference type="Proteomes" id="UP000177614"/>
    </source>
</evidence>
<feature type="region of interest" description="Disordered" evidence="6">
    <location>
        <begin position="1"/>
        <end position="22"/>
    </location>
</feature>
<dbReference type="GO" id="GO:0015934">
    <property type="term" value="C:large ribosomal subunit"/>
    <property type="evidence" value="ECO:0007669"/>
    <property type="project" value="TreeGrafter"/>
</dbReference>
<dbReference type="STRING" id="1817814.A2V81_03520"/>
<dbReference type="PANTHER" id="PTHR33343:SF1">
    <property type="entry name" value="LARGE RIBOSOMAL SUBUNIT PROTEIN BL35M"/>
    <property type="match status" value="1"/>
</dbReference>
<comment type="caution">
    <text evidence="7">The sequence shown here is derived from an EMBL/GenBank/DDBJ whole genome shotgun (WGS) entry which is preliminary data.</text>
</comment>
<reference evidence="7 8" key="1">
    <citation type="journal article" date="2016" name="Nat. Commun.">
        <title>Thousands of microbial genomes shed light on interconnected biogeochemical processes in an aquifer system.</title>
        <authorList>
            <person name="Anantharaman K."/>
            <person name="Brown C.T."/>
            <person name="Hug L.A."/>
            <person name="Sharon I."/>
            <person name="Castelle C.J."/>
            <person name="Probst A.J."/>
            <person name="Thomas B.C."/>
            <person name="Singh A."/>
            <person name="Wilkins M.J."/>
            <person name="Karaoz U."/>
            <person name="Brodie E.L."/>
            <person name="Williams K.H."/>
            <person name="Hubbard S.S."/>
            <person name="Banfield J.F."/>
        </authorList>
    </citation>
    <scope>NUCLEOTIDE SEQUENCE [LARGE SCALE GENOMIC DNA]</scope>
</reference>
<dbReference type="InterPro" id="IPR037229">
    <property type="entry name" value="Ribosomal_bL35_sf"/>
</dbReference>
<evidence type="ECO:0000256" key="3">
    <source>
        <dbReference type="ARBA" id="ARBA00023274"/>
    </source>
</evidence>
<evidence type="ECO:0000256" key="2">
    <source>
        <dbReference type="ARBA" id="ARBA00022980"/>
    </source>
</evidence>
<evidence type="ECO:0000256" key="1">
    <source>
        <dbReference type="ARBA" id="ARBA00006598"/>
    </source>
</evidence>
<dbReference type="Proteomes" id="UP000177614">
    <property type="component" value="Unassembled WGS sequence"/>
</dbReference>
<name>A0A1F4XLK2_9BACT</name>
<dbReference type="Pfam" id="PF01632">
    <property type="entry name" value="Ribosomal_L35p"/>
    <property type="match status" value="1"/>
</dbReference>
<dbReference type="InterPro" id="IPR001706">
    <property type="entry name" value="Ribosomal_bL35"/>
</dbReference>
<protein>
    <recommendedName>
        <fullName evidence="4">Large ribosomal subunit protein bL35</fullName>
    </recommendedName>
</protein>
<accession>A0A1F4XLK2</accession>
<feature type="compositionally biased region" description="Basic residues" evidence="6">
    <location>
        <begin position="10"/>
        <end position="22"/>
    </location>
</feature>
<dbReference type="SUPFAM" id="SSF143034">
    <property type="entry name" value="L35p-like"/>
    <property type="match status" value="1"/>
</dbReference>
<dbReference type="InterPro" id="IPR021137">
    <property type="entry name" value="Ribosomal_bL35-like"/>
</dbReference>
<dbReference type="PANTHER" id="PTHR33343">
    <property type="entry name" value="54S RIBOSOMAL PROTEIN BL35M"/>
    <property type="match status" value="1"/>
</dbReference>
<evidence type="ECO:0000313" key="7">
    <source>
        <dbReference type="EMBL" id="OGC81983.1"/>
    </source>
</evidence>
<dbReference type="PRINTS" id="PR00064">
    <property type="entry name" value="RIBOSOMALL35"/>
</dbReference>
<dbReference type="EMBL" id="MEWR01000014">
    <property type="protein sequence ID" value="OGC81983.1"/>
    <property type="molecule type" value="Genomic_DNA"/>
</dbReference>
<dbReference type="GO" id="GO:0003735">
    <property type="term" value="F:structural constituent of ribosome"/>
    <property type="evidence" value="ECO:0007669"/>
    <property type="project" value="InterPro"/>
</dbReference>
<sequence length="68" mass="7836">MMKLKTSSTAKKRFKRTGSKKKLKYMREKAAKNHLLMNKNKRQKNLDNGGAVVSHPDIHAVRLLLPYS</sequence>
<keyword evidence="2 4" id="KW-0689">Ribosomal protein</keyword>
<dbReference type="Gene3D" id="4.10.410.60">
    <property type="match status" value="1"/>
</dbReference>
<dbReference type="HAMAP" id="MF_00514">
    <property type="entry name" value="Ribosomal_bL35"/>
    <property type="match status" value="1"/>
</dbReference>